<sequence length="114" mass="12166">MRPDVEIDVEGLRRTGTQVQDSSASVRDIVAKERTQLTVAGVAAQWAAGPVIGKQADSWSVYLQDLAERIRLCGAGMIGAAITYQLTDQESADSITAILPTPRSYHGPHMGAAE</sequence>
<evidence type="ECO:0000313" key="2">
    <source>
        <dbReference type="Proteomes" id="UP000629619"/>
    </source>
</evidence>
<keyword evidence="2" id="KW-1185">Reference proteome</keyword>
<dbReference type="AlphaFoldDB" id="A0A919N5E9"/>
<comment type="caution">
    <text evidence="1">The sequence shown here is derived from an EMBL/GenBank/DDBJ whole genome shotgun (WGS) entry which is preliminary data.</text>
</comment>
<gene>
    <name evidence="1" type="ORF">Asi03nite_21700</name>
</gene>
<proteinExistence type="predicted"/>
<protein>
    <submittedName>
        <fullName evidence="1">Uncharacterized protein</fullName>
    </submittedName>
</protein>
<organism evidence="1 2">
    <name type="scientific">Actinoplanes siamensis</name>
    <dbReference type="NCBI Taxonomy" id="1223317"/>
    <lineage>
        <taxon>Bacteria</taxon>
        <taxon>Bacillati</taxon>
        <taxon>Actinomycetota</taxon>
        <taxon>Actinomycetes</taxon>
        <taxon>Micromonosporales</taxon>
        <taxon>Micromonosporaceae</taxon>
        <taxon>Actinoplanes</taxon>
    </lineage>
</organism>
<accession>A0A919N5E9</accession>
<dbReference type="EMBL" id="BOMW01000020">
    <property type="protein sequence ID" value="GIF04632.1"/>
    <property type="molecule type" value="Genomic_DNA"/>
</dbReference>
<reference evidence="1" key="1">
    <citation type="submission" date="2021-01" db="EMBL/GenBank/DDBJ databases">
        <title>Whole genome shotgun sequence of Actinoplanes siamensis NBRC 109076.</title>
        <authorList>
            <person name="Komaki H."/>
            <person name="Tamura T."/>
        </authorList>
    </citation>
    <scope>NUCLEOTIDE SEQUENCE</scope>
    <source>
        <strain evidence="1">NBRC 109076</strain>
    </source>
</reference>
<name>A0A919N5E9_9ACTN</name>
<evidence type="ECO:0000313" key="1">
    <source>
        <dbReference type="EMBL" id="GIF04632.1"/>
    </source>
</evidence>
<dbReference type="RefSeq" id="WP_203678544.1">
    <property type="nucleotide sequence ID" value="NZ_BOMW01000020.1"/>
</dbReference>
<dbReference type="Proteomes" id="UP000629619">
    <property type="component" value="Unassembled WGS sequence"/>
</dbReference>